<dbReference type="AlphaFoldDB" id="A0AAN6PGV6"/>
<name>A0AAN6PGV6_9PEZI</name>
<sequence>MGGSAFSSLPDPPYTPRMPSAVYQRVASACNAVLRELFVCVATPIEGPGKKDHGDVDILVALERRVAFPKTHDDSVPRSPHELMAAVKRGLGAKYAIVHSSGTSANLAIAWPSETDEHYIQVDIRICPDVDQLCWSLYKHAHGDIWNLLGSTIRPFGLTVDEDALWLRIPEIEKFDRKKAKVCLSRDPVDILHFLGMKVEGFWAEPFKSVDALFEYATTCRLFRVRDTPDGEAEADANDAGVIGGEEGRKKLKSNDRRRMKGRPIYRRWINEFIPGLCAEGKFIRKGPGTSVEEMRAMVRDEAFARFFVEAEYRQRLREWQLKRDDEQMKSLLKELVPVTMDPQRRACVVGALKKIIMENDPLFGFDPRGLRDASGSYDTHVIRNFVRDHLEEVGKVSWTIQQRRAQEAMLRKGSSRKAEDGVGAQGYRGM</sequence>
<accession>A0AAN6PGV6</accession>
<feature type="region of interest" description="Disordered" evidence="1">
    <location>
        <begin position="411"/>
        <end position="431"/>
    </location>
</feature>
<feature type="compositionally biased region" description="Basic and acidic residues" evidence="1">
    <location>
        <begin position="411"/>
        <end position="421"/>
    </location>
</feature>
<evidence type="ECO:0008006" key="4">
    <source>
        <dbReference type="Google" id="ProtNLM"/>
    </source>
</evidence>
<dbReference type="Proteomes" id="UP001303115">
    <property type="component" value="Unassembled WGS sequence"/>
</dbReference>
<evidence type="ECO:0000256" key="1">
    <source>
        <dbReference type="SAM" id="MobiDB-lite"/>
    </source>
</evidence>
<evidence type="ECO:0000313" key="2">
    <source>
        <dbReference type="EMBL" id="KAK4040502.1"/>
    </source>
</evidence>
<reference evidence="3" key="1">
    <citation type="journal article" date="2023" name="Mol. Phylogenet. Evol.">
        <title>Genome-scale phylogeny and comparative genomics of the fungal order Sordariales.</title>
        <authorList>
            <person name="Hensen N."/>
            <person name="Bonometti L."/>
            <person name="Westerberg I."/>
            <person name="Brannstrom I.O."/>
            <person name="Guillou S."/>
            <person name="Cros-Aarteil S."/>
            <person name="Calhoun S."/>
            <person name="Haridas S."/>
            <person name="Kuo A."/>
            <person name="Mondo S."/>
            <person name="Pangilinan J."/>
            <person name="Riley R."/>
            <person name="LaButti K."/>
            <person name="Andreopoulos B."/>
            <person name="Lipzen A."/>
            <person name="Chen C."/>
            <person name="Yan M."/>
            <person name="Daum C."/>
            <person name="Ng V."/>
            <person name="Clum A."/>
            <person name="Steindorff A."/>
            <person name="Ohm R.A."/>
            <person name="Martin F."/>
            <person name="Silar P."/>
            <person name="Natvig D.O."/>
            <person name="Lalanne C."/>
            <person name="Gautier V."/>
            <person name="Ament-Velasquez S.L."/>
            <person name="Kruys A."/>
            <person name="Hutchinson M.I."/>
            <person name="Powell A.J."/>
            <person name="Barry K."/>
            <person name="Miller A.N."/>
            <person name="Grigoriev I.V."/>
            <person name="Debuchy R."/>
            <person name="Gladieux P."/>
            <person name="Hiltunen Thoren M."/>
            <person name="Johannesson H."/>
        </authorList>
    </citation>
    <scope>NUCLEOTIDE SEQUENCE [LARGE SCALE GENOMIC DNA]</scope>
    <source>
        <strain evidence="3">CBS 284.82</strain>
    </source>
</reference>
<keyword evidence="3" id="KW-1185">Reference proteome</keyword>
<comment type="caution">
    <text evidence="2">The sequence shown here is derived from an EMBL/GenBank/DDBJ whole genome shotgun (WGS) entry which is preliminary data.</text>
</comment>
<protein>
    <recommendedName>
        <fullName evidence="4">Nucleotidyltransferase</fullName>
    </recommendedName>
</protein>
<gene>
    <name evidence="2" type="ORF">C8A01DRAFT_15610</name>
</gene>
<dbReference type="EMBL" id="MU854375">
    <property type="protein sequence ID" value="KAK4040502.1"/>
    <property type="molecule type" value="Genomic_DNA"/>
</dbReference>
<proteinExistence type="predicted"/>
<organism evidence="2 3">
    <name type="scientific">Parachaetomium inaequale</name>
    <dbReference type="NCBI Taxonomy" id="2588326"/>
    <lineage>
        <taxon>Eukaryota</taxon>
        <taxon>Fungi</taxon>
        <taxon>Dikarya</taxon>
        <taxon>Ascomycota</taxon>
        <taxon>Pezizomycotina</taxon>
        <taxon>Sordariomycetes</taxon>
        <taxon>Sordariomycetidae</taxon>
        <taxon>Sordariales</taxon>
        <taxon>Chaetomiaceae</taxon>
        <taxon>Parachaetomium</taxon>
    </lineage>
</organism>
<evidence type="ECO:0000313" key="3">
    <source>
        <dbReference type="Proteomes" id="UP001303115"/>
    </source>
</evidence>